<feature type="transmembrane region" description="Helical" evidence="8">
    <location>
        <begin position="104"/>
        <end position="129"/>
    </location>
</feature>
<evidence type="ECO:0000256" key="3">
    <source>
        <dbReference type="ARBA" id="ARBA00022475"/>
    </source>
</evidence>
<dbReference type="GO" id="GO:0015109">
    <property type="term" value="F:chromate transmembrane transporter activity"/>
    <property type="evidence" value="ECO:0007669"/>
    <property type="project" value="InterPro"/>
</dbReference>
<dbReference type="AlphaFoldDB" id="A0A1X7LNM1"/>
<dbReference type="Pfam" id="PF02417">
    <property type="entry name" value="Chromate_transp"/>
    <property type="match status" value="1"/>
</dbReference>
<keyword evidence="4 8" id="KW-0812">Transmembrane</keyword>
<dbReference type="PANTHER" id="PTHR43663">
    <property type="entry name" value="CHROMATE TRANSPORT PROTEIN-RELATED"/>
    <property type="match status" value="1"/>
</dbReference>
<keyword evidence="10" id="KW-1185">Reference proteome</keyword>
<evidence type="ECO:0000313" key="9">
    <source>
        <dbReference type="EMBL" id="SMG55117.1"/>
    </source>
</evidence>
<protein>
    <submittedName>
        <fullName evidence="9">Chromate transporter</fullName>
    </submittedName>
</protein>
<dbReference type="InterPro" id="IPR052518">
    <property type="entry name" value="CHR_Transporter"/>
</dbReference>
<feature type="transmembrane region" description="Helical" evidence="8">
    <location>
        <begin position="135"/>
        <end position="157"/>
    </location>
</feature>
<reference evidence="10" key="1">
    <citation type="submission" date="2017-04" db="EMBL/GenBank/DDBJ databases">
        <authorList>
            <person name="Varghese N."/>
            <person name="Submissions S."/>
        </authorList>
    </citation>
    <scope>NUCLEOTIDE SEQUENCE [LARGE SCALE GENOMIC DNA]</scope>
    <source>
        <strain evidence="10">LMG 29540</strain>
    </source>
</reference>
<sequence>MKGTNGFEAGGPLPAHEELAQHSEPPSGEVTTLGLFLIFARIGLTSFGGGLSGWFMREFVHDRHWISEDEFLNGLALSQALPGVNVKNLAIWIGYRLLGWRGAVVGFCGIIFPPAVVIVLLGVFFSAIASFSLTHIALAGAAAGAIGLSLSMAITAARRLPRRVFPYLVLIATFAAAALFRVSLVWTVLIGGALSVGYEYVRAPRESRATNDEL</sequence>
<evidence type="ECO:0000256" key="8">
    <source>
        <dbReference type="SAM" id="Phobius"/>
    </source>
</evidence>
<feature type="transmembrane region" description="Helical" evidence="8">
    <location>
        <begin position="164"/>
        <end position="189"/>
    </location>
</feature>
<organism evidence="9 10">
    <name type="scientific">Paraburkholderia susongensis</name>
    <dbReference type="NCBI Taxonomy" id="1515439"/>
    <lineage>
        <taxon>Bacteria</taxon>
        <taxon>Pseudomonadati</taxon>
        <taxon>Pseudomonadota</taxon>
        <taxon>Betaproteobacteria</taxon>
        <taxon>Burkholderiales</taxon>
        <taxon>Burkholderiaceae</taxon>
        <taxon>Paraburkholderia</taxon>
    </lineage>
</organism>
<keyword evidence="5 8" id="KW-1133">Transmembrane helix</keyword>
<dbReference type="GO" id="GO:0005886">
    <property type="term" value="C:plasma membrane"/>
    <property type="evidence" value="ECO:0007669"/>
    <property type="project" value="UniProtKB-SubCell"/>
</dbReference>
<evidence type="ECO:0000256" key="7">
    <source>
        <dbReference type="SAM" id="MobiDB-lite"/>
    </source>
</evidence>
<accession>A0A1X7LNM1</accession>
<keyword evidence="6 8" id="KW-0472">Membrane</keyword>
<proteinExistence type="inferred from homology"/>
<gene>
    <name evidence="9" type="ORF">SAMN06265784_107124</name>
</gene>
<dbReference type="STRING" id="1515439.SAMN06265784_107124"/>
<dbReference type="EMBL" id="FXAT01000007">
    <property type="protein sequence ID" value="SMG55117.1"/>
    <property type="molecule type" value="Genomic_DNA"/>
</dbReference>
<evidence type="ECO:0000256" key="5">
    <source>
        <dbReference type="ARBA" id="ARBA00022989"/>
    </source>
</evidence>
<comment type="subcellular location">
    <subcellularLocation>
        <location evidence="1">Cell membrane</location>
        <topology evidence="1">Multi-pass membrane protein</topology>
    </subcellularLocation>
</comment>
<evidence type="ECO:0000256" key="2">
    <source>
        <dbReference type="ARBA" id="ARBA00005262"/>
    </source>
</evidence>
<feature type="region of interest" description="Disordered" evidence="7">
    <location>
        <begin position="1"/>
        <end position="27"/>
    </location>
</feature>
<dbReference type="PANTHER" id="PTHR43663:SF1">
    <property type="entry name" value="CHROMATE TRANSPORTER"/>
    <property type="match status" value="1"/>
</dbReference>
<evidence type="ECO:0000256" key="4">
    <source>
        <dbReference type="ARBA" id="ARBA00022692"/>
    </source>
</evidence>
<evidence type="ECO:0000256" key="6">
    <source>
        <dbReference type="ARBA" id="ARBA00023136"/>
    </source>
</evidence>
<evidence type="ECO:0000256" key="1">
    <source>
        <dbReference type="ARBA" id="ARBA00004651"/>
    </source>
</evidence>
<comment type="similarity">
    <text evidence="2">Belongs to the chromate ion transporter (CHR) (TC 2.A.51) family.</text>
</comment>
<keyword evidence="3" id="KW-1003">Cell membrane</keyword>
<dbReference type="InterPro" id="IPR003370">
    <property type="entry name" value="Chromate_transpt"/>
</dbReference>
<name>A0A1X7LNM1_9BURK</name>
<evidence type="ECO:0000313" key="10">
    <source>
        <dbReference type="Proteomes" id="UP000193228"/>
    </source>
</evidence>
<feature type="transmembrane region" description="Helical" evidence="8">
    <location>
        <begin position="33"/>
        <end position="55"/>
    </location>
</feature>
<dbReference type="Proteomes" id="UP000193228">
    <property type="component" value="Unassembled WGS sequence"/>
</dbReference>